<evidence type="ECO:0000313" key="1">
    <source>
        <dbReference type="EMBL" id="MFD1293865.1"/>
    </source>
</evidence>
<dbReference type="Proteomes" id="UP001597241">
    <property type="component" value="Unassembled WGS sequence"/>
</dbReference>
<sequence length="136" mass="16390">MDKPEFRCTTKKALDELATELNLKERIPNWDSMAGYSYTPGNPEDIQQYLDYYVILTNEDKKFTLMEMILDAIAEQPNQTEFVNYWDKVEPILIEDYLIHEFTIHYWKNMTVEFERSNIMTPLIQKIISQKRQRRN</sequence>
<name>A0ABW3WP75_9FLAO</name>
<dbReference type="RefSeq" id="WP_386809067.1">
    <property type="nucleotide sequence ID" value="NZ_JBHTMV010000004.1"/>
</dbReference>
<keyword evidence="2" id="KW-1185">Reference proteome</keyword>
<gene>
    <name evidence="1" type="ORF">ACFQ5N_08465</name>
</gene>
<evidence type="ECO:0000313" key="2">
    <source>
        <dbReference type="Proteomes" id="UP001597241"/>
    </source>
</evidence>
<reference evidence="2" key="1">
    <citation type="journal article" date="2019" name="Int. J. Syst. Evol. Microbiol.">
        <title>The Global Catalogue of Microorganisms (GCM) 10K type strain sequencing project: providing services to taxonomists for standard genome sequencing and annotation.</title>
        <authorList>
            <consortium name="The Broad Institute Genomics Platform"/>
            <consortium name="The Broad Institute Genome Sequencing Center for Infectious Disease"/>
            <person name="Wu L."/>
            <person name="Ma J."/>
        </authorList>
    </citation>
    <scope>NUCLEOTIDE SEQUENCE [LARGE SCALE GENOMIC DNA]</scope>
    <source>
        <strain evidence="2">CCUG 62221</strain>
    </source>
</reference>
<organism evidence="1 2">
    <name type="scientific">Lutibacter holmesii</name>
    <dbReference type="NCBI Taxonomy" id="1137985"/>
    <lineage>
        <taxon>Bacteria</taxon>
        <taxon>Pseudomonadati</taxon>
        <taxon>Bacteroidota</taxon>
        <taxon>Flavobacteriia</taxon>
        <taxon>Flavobacteriales</taxon>
        <taxon>Flavobacteriaceae</taxon>
        <taxon>Lutibacter</taxon>
    </lineage>
</organism>
<accession>A0ABW3WP75</accession>
<proteinExistence type="predicted"/>
<comment type="caution">
    <text evidence="1">The sequence shown here is derived from an EMBL/GenBank/DDBJ whole genome shotgun (WGS) entry which is preliminary data.</text>
</comment>
<dbReference type="EMBL" id="JBHTMV010000004">
    <property type="protein sequence ID" value="MFD1293865.1"/>
    <property type="molecule type" value="Genomic_DNA"/>
</dbReference>
<protein>
    <submittedName>
        <fullName evidence="1">Uncharacterized protein</fullName>
    </submittedName>
</protein>